<dbReference type="AlphaFoldDB" id="A0A7C1NPZ2"/>
<gene>
    <name evidence="2" type="ORF">ENI13_01260</name>
</gene>
<sequence length="374" mass="43811">MSNRIQSWAAFSLRTLIVEHFQRETKRPQTLRFGLVNLSFVPIERVNGFPHRVLSFSLNTETNTYKLVLDPVSDYNERIDKVKVTKGVDVTCEAVINLGDGQTIEELEQVVDNLCYILSVACGTKINWIYRNIYSLDGLLLRRLHALRVTKRYTPLSIVDLRNPHETRAFIEQVYPVYINKKDSYRFHCGTIAAYLDAKQEADFLEMRGLKMVVAMEMMVWHIGRLLGINEEILDESEFRELRIELQRLIKSKILQDSQMKKRRDLVYSKILELKRRSFRDMVRKIISPGHISLSLSDDELELFVRCRNALVHKGDFYCNTADDRDRETCPAKQAASDEYFFLVSVLDRMFLKILEYRGMYRDCGHGFDRVMLQ</sequence>
<dbReference type="Pfam" id="PF26308">
    <property type="entry name" value="YopA_M"/>
    <property type="match status" value="1"/>
</dbReference>
<protein>
    <recommendedName>
        <fullName evidence="1">YopA central domain-containing protein</fullName>
    </recommendedName>
</protein>
<organism evidence="2">
    <name type="scientific">candidate division CPR3 bacterium</name>
    <dbReference type="NCBI Taxonomy" id="2268181"/>
    <lineage>
        <taxon>Bacteria</taxon>
        <taxon>Bacteria division CPR3</taxon>
    </lineage>
</organism>
<evidence type="ECO:0000259" key="1">
    <source>
        <dbReference type="Pfam" id="PF26308"/>
    </source>
</evidence>
<dbReference type="Proteomes" id="UP000885695">
    <property type="component" value="Unassembled WGS sequence"/>
</dbReference>
<reference evidence="2" key="1">
    <citation type="journal article" date="2020" name="mSystems">
        <title>Genome- and Community-Level Interaction Insights into Carbon Utilization and Element Cycling Functions of Hydrothermarchaeota in Hydrothermal Sediment.</title>
        <authorList>
            <person name="Zhou Z."/>
            <person name="Liu Y."/>
            <person name="Xu W."/>
            <person name="Pan J."/>
            <person name="Luo Z.H."/>
            <person name="Li M."/>
        </authorList>
    </citation>
    <scope>NUCLEOTIDE SEQUENCE [LARGE SCALE GENOMIC DNA]</scope>
    <source>
        <strain evidence="2">HyVt-369</strain>
    </source>
</reference>
<evidence type="ECO:0000313" key="2">
    <source>
        <dbReference type="EMBL" id="HEB13588.1"/>
    </source>
</evidence>
<dbReference type="InterPro" id="IPR058684">
    <property type="entry name" value="YopA_M"/>
</dbReference>
<name>A0A7C1NPZ2_UNCC3</name>
<accession>A0A7C1NPZ2</accession>
<comment type="caution">
    <text evidence="2">The sequence shown here is derived from an EMBL/GenBank/DDBJ whole genome shotgun (WGS) entry which is preliminary data.</text>
</comment>
<feature type="domain" description="YopA central" evidence="1">
    <location>
        <begin position="30"/>
        <end position="148"/>
    </location>
</feature>
<dbReference type="EMBL" id="DRHL01000071">
    <property type="protein sequence ID" value="HEB13588.1"/>
    <property type="molecule type" value="Genomic_DNA"/>
</dbReference>
<proteinExistence type="predicted"/>